<feature type="binding site" evidence="4">
    <location>
        <position position="93"/>
    </location>
    <ligand>
        <name>Zn(2+)</name>
        <dbReference type="ChEBI" id="CHEBI:29105"/>
    </ligand>
</feature>
<evidence type="ECO:0000313" key="5">
    <source>
        <dbReference type="EMBL" id="SFE49568.1"/>
    </source>
</evidence>
<dbReference type="InterPro" id="IPR000688">
    <property type="entry name" value="HypA/HybF"/>
</dbReference>
<proteinExistence type="inferred from homology"/>
<feature type="binding site" evidence="4">
    <location>
        <position position="90"/>
    </location>
    <ligand>
        <name>Zn(2+)</name>
        <dbReference type="ChEBI" id="CHEBI:29105"/>
    </ligand>
</feature>
<accession>A0A1I2B0Y9</accession>
<evidence type="ECO:0000256" key="3">
    <source>
        <dbReference type="ARBA" id="ARBA00022833"/>
    </source>
</evidence>
<dbReference type="GO" id="GO:0016151">
    <property type="term" value="F:nickel cation binding"/>
    <property type="evidence" value="ECO:0007669"/>
    <property type="project" value="UniProtKB-UniRule"/>
</dbReference>
<dbReference type="Proteomes" id="UP000199513">
    <property type="component" value="Unassembled WGS sequence"/>
</dbReference>
<keyword evidence="2 4" id="KW-0479">Metal-binding</keyword>
<dbReference type="STRING" id="1003.SAMN04488541_100286"/>
<dbReference type="OrthoDB" id="9800361at2"/>
<name>A0A1I2B0Y9_9BACT</name>
<dbReference type="PIRSF" id="PIRSF004761">
    <property type="entry name" value="Hydrgn_mat_HypA"/>
    <property type="match status" value="1"/>
</dbReference>
<dbReference type="RefSeq" id="WP_091538814.1">
    <property type="nucleotide sequence ID" value="NZ_FONY01000002.1"/>
</dbReference>
<dbReference type="PANTHER" id="PTHR34535:SF3">
    <property type="entry name" value="HYDROGENASE MATURATION FACTOR HYPA"/>
    <property type="match status" value="1"/>
</dbReference>
<sequence>MHEISLVRNIFRTLESNFSFEELEKINAIDLKVGLLSNVEPMLMQSAFEAVVSAEGKFQNTKLNILLVPILVHCTTCDQTSEIKEYNFVCTVCGKPNNNVVQGTELLIERVHFN</sequence>
<evidence type="ECO:0000256" key="2">
    <source>
        <dbReference type="ARBA" id="ARBA00022723"/>
    </source>
</evidence>
<feature type="binding site" evidence="4">
    <location>
        <position position="74"/>
    </location>
    <ligand>
        <name>Zn(2+)</name>
        <dbReference type="ChEBI" id="CHEBI:29105"/>
    </ligand>
</feature>
<dbReference type="HAMAP" id="MF_00213">
    <property type="entry name" value="HypA_HybF"/>
    <property type="match status" value="1"/>
</dbReference>
<keyword evidence="6" id="KW-1185">Reference proteome</keyword>
<keyword evidence="1 4" id="KW-0533">Nickel</keyword>
<dbReference type="Pfam" id="PF01155">
    <property type="entry name" value="HypA"/>
    <property type="match status" value="1"/>
</dbReference>
<dbReference type="Gene3D" id="3.30.2320.80">
    <property type="match status" value="1"/>
</dbReference>
<feature type="binding site" evidence="4">
    <location>
        <position position="77"/>
    </location>
    <ligand>
        <name>Zn(2+)</name>
        <dbReference type="ChEBI" id="CHEBI:29105"/>
    </ligand>
</feature>
<gene>
    <name evidence="4" type="primary">hypA</name>
    <name evidence="5" type="ORF">SAMN04488541_100286</name>
</gene>
<evidence type="ECO:0000256" key="4">
    <source>
        <dbReference type="HAMAP-Rule" id="MF_00213"/>
    </source>
</evidence>
<organism evidence="5 6">
    <name type="scientific">Thermoflexibacter ruber</name>
    <dbReference type="NCBI Taxonomy" id="1003"/>
    <lineage>
        <taxon>Bacteria</taxon>
        <taxon>Pseudomonadati</taxon>
        <taxon>Bacteroidota</taxon>
        <taxon>Cytophagia</taxon>
        <taxon>Cytophagales</taxon>
        <taxon>Thermoflexibacteraceae</taxon>
        <taxon>Thermoflexibacter</taxon>
    </lineage>
</organism>
<comment type="similarity">
    <text evidence="4">Belongs to the HypA/HybF family.</text>
</comment>
<protein>
    <recommendedName>
        <fullName evidence="4">Hydrogenase maturation factor HypA</fullName>
    </recommendedName>
</protein>
<reference evidence="5 6" key="1">
    <citation type="submission" date="2016-10" db="EMBL/GenBank/DDBJ databases">
        <authorList>
            <person name="de Groot N.N."/>
        </authorList>
    </citation>
    <scope>NUCLEOTIDE SEQUENCE [LARGE SCALE GENOMIC DNA]</scope>
    <source>
        <strain>GEY</strain>
        <strain evidence="6">DSM 9560</strain>
    </source>
</reference>
<evidence type="ECO:0000256" key="1">
    <source>
        <dbReference type="ARBA" id="ARBA00022596"/>
    </source>
</evidence>
<dbReference type="PANTHER" id="PTHR34535">
    <property type="entry name" value="HYDROGENASE MATURATION FACTOR HYPA"/>
    <property type="match status" value="1"/>
</dbReference>
<dbReference type="GO" id="GO:0008270">
    <property type="term" value="F:zinc ion binding"/>
    <property type="evidence" value="ECO:0007669"/>
    <property type="project" value="UniProtKB-UniRule"/>
</dbReference>
<feature type="binding site" evidence="4">
    <location>
        <position position="2"/>
    </location>
    <ligand>
        <name>Ni(2+)</name>
        <dbReference type="ChEBI" id="CHEBI:49786"/>
    </ligand>
</feature>
<dbReference type="GO" id="GO:0051604">
    <property type="term" value="P:protein maturation"/>
    <property type="evidence" value="ECO:0007669"/>
    <property type="project" value="InterPro"/>
</dbReference>
<evidence type="ECO:0000313" key="6">
    <source>
        <dbReference type="Proteomes" id="UP000199513"/>
    </source>
</evidence>
<keyword evidence="3 4" id="KW-0862">Zinc</keyword>
<dbReference type="AlphaFoldDB" id="A0A1I2B0Y9"/>
<comment type="function">
    <text evidence="4">Involved in the maturation of [NiFe] hydrogenases. Required for nickel insertion into the metal center of the hydrogenase.</text>
</comment>
<dbReference type="EMBL" id="FONY01000002">
    <property type="protein sequence ID" value="SFE49568.1"/>
    <property type="molecule type" value="Genomic_DNA"/>
</dbReference>